<protein>
    <recommendedName>
        <fullName evidence="1">Heterokaryon incompatibility domain-containing protein</fullName>
    </recommendedName>
</protein>
<dbReference type="Proteomes" id="UP001148614">
    <property type="component" value="Unassembled WGS sequence"/>
</dbReference>
<dbReference type="PANTHER" id="PTHR33112">
    <property type="entry name" value="DOMAIN PROTEIN, PUTATIVE-RELATED"/>
    <property type="match status" value="1"/>
</dbReference>
<reference evidence="2" key="1">
    <citation type="submission" date="2022-07" db="EMBL/GenBank/DDBJ databases">
        <title>Genome Sequence of Xylaria arbuscula.</title>
        <authorList>
            <person name="Buettner E."/>
        </authorList>
    </citation>
    <scope>NUCLEOTIDE SEQUENCE</scope>
    <source>
        <strain evidence="2">VT107</strain>
    </source>
</reference>
<dbReference type="PANTHER" id="PTHR33112:SF16">
    <property type="entry name" value="HETEROKARYON INCOMPATIBILITY DOMAIN-CONTAINING PROTEIN"/>
    <property type="match status" value="1"/>
</dbReference>
<evidence type="ECO:0000313" key="3">
    <source>
        <dbReference type="Proteomes" id="UP001148614"/>
    </source>
</evidence>
<dbReference type="EMBL" id="JANPWZ010000085">
    <property type="protein sequence ID" value="KAJ3579535.1"/>
    <property type="molecule type" value="Genomic_DNA"/>
</dbReference>
<dbReference type="Pfam" id="PF06985">
    <property type="entry name" value="HET"/>
    <property type="match status" value="1"/>
</dbReference>
<gene>
    <name evidence="2" type="ORF">NPX13_g1027</name>
</gene>
<dbReference type="VEuPathDB" id="FungiDB:F4678DRAFT_419310"/>
<proteinExistence type="predicted"/>
<dbReference type="AlphaFoldDB" id="A0A9W8TRK0"/>
<comment type="caution">
    <text evidence="2">The sequence shown here is derived from an EMBL/GenBank/DDBJ whole genome shotgun (WGS) entry which is preliminary data.</text>
</comment>
<accession>A0A9W8TRK0</accession>
<feature type="domain" description="Heterokaryon incompatibility" evidence="1">
    <location>
        <begin position="130"/>
        <end position="275"/>
    </location>
</feature>
<organism evidence="2 3">
    <name type="scientific">Xylaria arbuscula</name>
    <dbReference type="NCBI Taxonomy" id="114810"/>
    <lineage>
        <taxon>Eukaryota</taxon>
        <taxon>Fungi</taxon>
        <taxon>Dikarya</taxon>
        <taxon>Ascomycota</taxon>
        <taxon>Pezizomycotina</taxon>
        <taxon>Sordariomycetes</taxon>
        <taxon>Xylariomycetidae</taxon>
        <taxon>Xylariales</taxon>
        <taxon>Xylariaceae</taxon>
        <taxon>Xylaria</taxon>
    </lineage>
</organism>
<name>A0A9W8TRK0_9PEZI</name>
<evidence type="ECO:0000313" key="2">
    <source>
        <dbReference type="EMBL" id="KAJ3579535.1"/>
    </source>
</evidence>
<keyword evidence="3" id="KW-1185">Reference proteome</keyword>
<evidence type="ECO:0000259" key="1">
    <source>
        <dbReference type="Pfam" id="PF06985"/>
    </source>
</evidence>
<dbReference type="InterPro" id="IPR010730">
    <property type="entry name" value="HET"/>
</dbReference>
<sequence length="714" mass="81442">MEHRRGGHNLSTSWPAEILLYFTSKRSRFMADSVNPQWVRLGHNKMPMQAPPGVDSDISTGPILANASTFSTVPPCFDWAVARRWMTVCDNEHNTCHREIGAGKLPTSFRLIDVQSESLVDAPVEQYPSFVSLSYVWGAEPSHSITTRRDNLALLKQPGSLSDLPRTVRDAMEVCKRLGERYLWVDRLCIVQDDKKDKYGQIRSLEAIYSRATLVIVAACGDSIQSGLTGISDSCPREPYQLPTSIFGFTLSNKLSGFDKAIRTTWNERGWTYQEAVLARRKLYFTRAEIWFECAERLQRENTWSTSRRSIRDIGNRLRVHDDSRTGTTHDDYEEYGRHLENYSRRALTYPSDVYYAFHGIEDAFYPKNRTIFGLPESDFTRSLLWYPYDWPFLEERELCDENLTLPSWSWASLVGHVATCHLYGSKDNRLFQRGSFYCSLCEWSACDEDSSQQQRIRKINSANDDKVWKQLDEMWAEQDPAETSHFDSFHDVPDYRQFLALAWVNGCVEADVPNDLLEFTSDSAASAERLAARWPTVGAFWAEVRHRTRHPQVPLIPHQLRPGYIVTRTQSTTLSVKHDGQEEFLRGDIYIPNAHFTICDTRGDGAVIGALLSTVEFRLRGTVAPDQAVDVDFIALAVGAIPFCVSQKVSEESLRVNCFHKDRRQDLLLFGQPGVLVMAVRWDGEVARRVSLGWVTLRGWADSKPSSRTVVLA</sequence>